<evidence type="ECO:0000256" key="1">
    <source>
        <dbReference type="ARBA" id="ARBA00005574"/>
    </source>
</evidence>
<dbReference type="GO" id="GO:0005634">
    <property type="term" value="C:nucleus"/>
    <property type="evidence" value="ECO:0007669"/>
    <property type="project" value="TreeGrafter"/>
</dbReference>
<dbReference type="GO" id="GO:0043161">
    <property type="term" value="P:proteasome-mediated ubiquitin-dependent protein catabolic process"/>
    <property type="evidence" value="ECO:0007669"/>
    <property type="project" value="TreeGrafter"/>
</dbReference>
<feature type="domain" description="VWFA" evidence="5">
    <location>
        <begin position="5"/>
        <end position="189"/>
    </location>
</feature>
<sequence>MVLESTMICIDNSEWMRNGDYSPSRFQAQADAVNLICGAKTQSNPENTVGVMTMAGKGVRVLVTPTSDLGKILACMHGLEVGAEANLAAAIQVAQLALKHRQNKRQQQRIIVFIGSPVTYDKKVLETIGKKLKKNNVALDVVDFGETDDEKPEKLEALIAAVNSSDSSHIVHVPPGDHALSDVLISTPIFTGEEGGSGFAASAAAAAATGATGYDFGVDPNVDPELALALRLSMEEERARQEAIAKKAAEDNKDQPSSSTDAIMAEAELTLNAPADVDADLLKDDDDAQLLQQALAMSMDEGASGAAAVADAAMAEAAADDQDLALLFKCLSRTLRRLVNLI</sequence>
<gene>
    <name evidence="6" type="ORF">TRITD_4Av1G031790</name>
</gene>
<evidence type="ECO:0000256" key="3">
    <source>
        <dbReference type="ARBA" id="ARBA00044341"/>
    </source>
</evidence>
<dbReference type="Gene3D" id="1.10.287.3990">
    <property type="match status" value="1"/>
</dbReference>
<dbReference type="Pfam" id="PF13519">
    <property type="entry name" value="VWA_2"/>
    <property type="match status" value="1"/>
</dbReference>
<dbReference type="FunFam" id="1.10.287.3990:FF:000004">
    <property type="entry name" value="26S proteasome regulatory subunit N10"/>
    <property type="match status" value="1"/>
</dbReference>
<name>A0A9R0VV32_TRITD</name>
<comment type="similarity">
    <text evidence="1">Belongs to the proteasome subunit S5A family.</text>
</comment>
<keyword evidence="2" id="KW-0647">Proteasome</keyword>
<dbReference type="InterPro" id="IPR003903">
    <property type="entry name" value="UIM_dom"/>
</dbReference>
<dbReference type="InterPro" id="IPR027040">
    <property type="entry name" value="PSMD4"/>
</dbReference>
<protein>
    <recommendedName>
        <fullName evidence="4">26S proteasome non-ATPase regulatory subunit 4 homolog</fullName>
    </recommendedName>
    <alternativeName>
        <fullName evidence="3">26S proteasome regulatory subunit RPN10</fullName>
    </alternativeName>
</protein>
<dbReference type="Gene3D" id="3.40.50.410">
    <property type="entry name" value="von Willebrand factor, type A domain"/>
    <property type="match status" value="1"/>
</dbReference>
<dbReference type="InterPro" id="IPR036465">
    <property type="entry name" value="vWFA_dom_sf"/>
</dbReference>
<evidence type="ECO:0000313" key="7">
    <source>
        <dbReference type="Proteomes" id="UP000324705"/>
    </source>
</evidence>
<dbReference type="PANTHER" id="PTHR10223:SF0">
    <property type="entry name" value="26S PROTEASOME NON-ATPASE REGULATORY SUBUNIT 4"/>
    <property type="match status" value="1"/>
</dbReference>
<reference evidence="6 7" key="1">
    <citation type="submission" date="2017-09" db="EMBL/GenBank/DDBJ databases">
        <authorList>
            <consortium name="International Durum Wheat Genome Sequencing Consortium (IDWGSC)"/>
            <person name="Milanesi L."/>
        </authorList>
    </citation>
    <scope>NUCLEOTIDE SEQUENCE [LARGE SCALE GENOMIC DNA]</scope>
    <source>
        <strain evidence="7">cv. Svevo</strain>
    </source>
</reference>
<dbReference type="AlphaFoldDB" id="A0A9R0VV32"/>
<dbReference type="CDD" id="cd01452">
    <property type="entry name" value="VWA_26S_proteasome_subunit"/>
    <property type="match status" value="1"/>
</dbReference>
<dbReference type="GO" id="GO:0031593">
    <property type="term" value="F:polyubiquitin modification-dependent protein binding"/>
    <property type="evidence" value="ECO:0007669"/>
    <property type="project" value="TreeGrafter"/>
</dbReference>
<evidence type="ECO:0000256" key="2">
    <source>
        <dbReference type="ARBA" id="ARBA00022942"/>
    </source>
</evidence>
<dbReference type="FunFam" id="3.40.50.410:FF:000005">
    <property type="entry name" value="26S proteasome non-ATPase regulatory subunit 4"/>
    <property type="match status" value="1"/>
</dbReference>
<dbReference type="GO" id="GO:0008540">
    <property type="term" value="C:proteasome regulatory particle, base subcomplex"/>
    <property type="evidence" value="ECO:0007669"/>
    <property type="project" value="TreeGrafter"/>
</dbReference>
<dbReference type="Proteomes" id="UP000324705">
    <property type="component" value="Chromosome 4A"/>
</dbReference>
<dbReference type="EMBL" id="LT934117">
    <property type="protein sequence ID" value="VAH88710.1"/>
    <property type="molecule type" value="Genomic_DNA"/>
</dbReference>
<evidence type="ECO:0000259" key="5">
    <source>
        <dbReference type="PROSITE" id="PS50234"/>
    </source>
</evidence>
<dbReference type="PROSITE" id="PS50330">
    <property type="entry name" value="UIM"/>
    <property type="match status" value="1"/>
</dbReference>
<keyword evidence="7" id="KW-1185">Reference proteome</keyword>
<evidence type="ECO:0000256" key="4">
    <source>
        <dbReference type="ARBA" id="ARBA00071116"/>
    </source>
</evidence>
<dbReference type="SMART" id="SM00327">
    <property type="entry name" value="VWA"/>
    <property type="match status" value="1"/>
</dbReference>
<dbReference type="GO" id="GO:0005829">
    <property type="term" value="C:cytosol"/>
    <property type="evidence" value="ECO:0007669"/>
    <property type="project" value="TreeGrafter"/>
</dbReference>
<dbReference type="SMART" id="SM00726">
    <property type="entry name" value="UIM"/>
    <property type="match status" value="2"/>
</dbReference>
<organism evidence="6 7">
    <name type="scientific">Triticum turgidum subsp. durum</name>
    <name type="common">Durum wheat</name>
    <name type="synonym">Triticum durum</name>
    <dbReference type="NCBI Taxonomy" id="4567"/>
    <lineage>
        <taxon>Eukaryota</taxon>
        <taxon>Viridiplantae</taxon>
        <taxon>Streptophyta</taxon>
        <taxon>Embryophyta</taxon>
        <taxon>Tracheophyta</taxon>
        <taxon>Spermatophyta</taxon>
        <taxon>Magnoliopsida</taxon>
        <taxon>Liliopsida</taxon>
        <taxon>Poales</taxon>
        <taxon>Poaceae</taxon>
        <taxon>BOP clade</taxon>
        <taxon>Pooideae</taxon>
        <taxon>Triticodae</taxon>
        <taxon>Triticeae</taxon>
        <taxon>Triticinae</taxon>
        <taxon>Triticum</taxon>
    </lineage>
</organism>
<dbReference type="Gramene" id="TRITD4Av1G031790.10">
    <property type="protein sequence ID" value="TRITD4Av1G031790.10"/>
    <property type="gene ID" value="TRITD4Av1G031790"/>
</dbReference>
<dbReference type="InterPro" id="IPR002035">
    <property type="entry name" value="VWF_A"/>
</dbReference>
<dbReference type="PROSITE" id="PS50234">
    <property type="entry name" value="VWFA"/>
    <property type="match status" value="1"/>
</dbReference>
<dbReference type="SUPFAM" id="SSF53300">
    <property type="entry name" value="vWA-like"/>
    <property type="match status" value="1"/>
</dbReference>
<dbReference type="PANTHER" id="PTHR10223">
    <property type="entry name" value="26S PROTEASOME NON-ATPASE REGULATORY SUBUNIT 4"/>
    <property type="match status" value="1"/>
</dbReference>
<evidence type="ECO:0000313" key="6">
    <source>
        <dbReference type="EMBL" id="VAH88710.1"/>
    </source>
</evidence>
<accession>A0A9R0VV32</accession>
<proteinExistence type="inferred from homology"/>